<dbReference type="Proteomes" id="UP000241107">
    <property type="component" value="Unassembled WGS sequence"/>
</dbReference>
<dbReference type="AlphaFoldDB" id="A0A2P7YY19"/>
<dbReference type="GO" id="GO:0005198">
    <property type="term" value="F:structural molecule activity"/>
    <property type="evidence" value="ECO:0007669"/>
    <property type="project" value="EnsemblFungi"/>
</dbReference>
<evidence type="ECO:0000256" key="3">
    <source>
        <dbReference type="ARBA" id="ARBA00022823"/>
    </source>
</evidence>
<name>A0A2P7YY19_9ASCO</name>
<feature type="region of interest" description="Disordered" evidence="9">
    <location>
        <begin position="75"/>
        <end position="143"/>
    </location>
</feature>
<dbReference type="PANTHER" id="PTHR23151:SF82">
    <property type="entry name" value="PYRUVATE DEHYDROGENASE COMPLEX PROTEIN X COMPONENT, MITOCHONDRIAL"/>
    <property type="match status" value="1"/>
</dbReference>
<dbReference type="Pfam" id="PF00364">
    <property type="entry name" value="Biotin_lipoyl"/>
    <property type="match status" value="1"/>
</dbReference>
<feature type="compositionally biased region" description="Basic and acidic residues" evidence="9">
    <location>
        <begin position="80"/>
        <end position="123"/>
    </location>
</feature>
<comment type="caution">
    <text evidence="12">The sequence shown here is derived from an EMBL/GenBank/DDBJ whole genome shotgun (WGS) entry which is preliminary data.</text>
</comment>
<keyword evidence="5" id="KW-0496">Mitochondrion</keyword>
<evidence type="ECO:0000256" key="4">
    <source>
        <dbReference type="ARBA" id="ARBA00022946"/>
    </source>
</evidence>
<comment type="function">
    <text evidence="6">Required for anchoring dihydrolipoamide dehydrogenase (E3) to the dihydrolipoamide transacetylase (E2) core of the pyruvate dehydrogenase complexes of eukaryotes. This specific binding is essential for a functional PDH complex.</text>
</comment>
<comment type="similarity">
    <text evidence="2">Belongs to the 2-oxoacid dehydrogenase family.</text>
</comment>
<dbReference type="InterPro" id="IPR011053">
    <property type="entry name" value="Single_hybrid_motif"/>
</dbReference>
<evidence type="ECO:0000256" key="2">
    <source>
        <dbReference type="ARBA" id="ARBA00007317"/>
    </source>
</evidence>
<dbReference type="SUPFAM" id="SSF47005">
    <property type="entry name" value="Peripheral subunit-binding domain of 2-oxo acid dehydrogenase complex"/>
    <property type="match status" value="1"/>
</dbReference>
<dbReference type="InterPro" id="IPR003016">
    <property type="entry name" value="2-oxoA_DH_lipoyl-BS"/>
</dbReference>
<keyword evidence="3" id="KW-0450">Lipoyl</keyword>
<dbReference type="InterPro" id="IPR004167">
    <property type="entry name" value="PSBD"/>
</dbReference>
<protein>
    <recommendedName>
        <fullName evidence="8">Dihydrolipoamide dehydrogenase-binding protein of pyruvate dehydrogenase complex</fullName>
    </recommendedName>
</protein>
<dbReference type="GO" id="GO:0004742">
    <property type="term" value="F:dihydrolipoyllysine-residue acetyltransferase activity"/>
    <property type="evidence" value="ECO:0007669"/>
    <property type="project" value="TreeGrafter"/>
</dbReference>
<dbReference type="PROSITE" id="PS50968">
    <property type="entry name" value="BIOTINYL_LIPOYL"/>
    <property type="match status" value="1"/>
</dbReference>
<evidence type="ECO:0000256" key="6">
    <source>
        <dbReference type="ARBA" id="ARBA00059875"/>
    </source>
</evidence>
<keyword evidence="13" id="KW-1185">Reference proteome</keyword>
<feature type="domain" description="Lipoyl-binding" evidence="10">
    <location>
        <begin position="1"/>
        <end position="72"/>
    </location>
</feature>
<dbReference type="InterPro" id="IPR036625">
    <property type="entry name" value="E3-bd_dom_sf"/>
</dbReference>
<feature type="compositionally biased region" description="Polar residues" evidence="9">
    <location>
        <begin position="131"/>
        <end position="143"/>
    </location>
</feature>
<evidence type="ECO:0000313" key="13">
    <source>
        <dbReference type="Proteomes" id="UP000241107"/>
    </source>
</evidence>
<dbReference type="GO" id="GO:0006086">
    <property type="term" value="P:pyruvate decarboxylation to acetyl-CoA"/>
    <property type="evidence" value="ECO:0007669"/>
    <property type="project" value="EnsemblFungi"/>
</dbReference>
<dbReference type="GO" id="GO:0045254">
    <property type="term" value="C:pyruvate dehydrogenase complex"/>
    <property type="evidence" value="ECO:0007669"/>
    <property type="project" value="EnsemblFungi"/>
</dbReference>
<dbReference type="GO" id="GO:0005759">
    <property type="term" value="C:mitochondrial matrix"/>
    <property type="evidence" value="ECO:0007669"/>
    <property type="project" value="UniProtKB-SubCell"/>
</dbReference>
<evidence type="ECO:0000256" key="8">
    <source>
        <dbReference type="ARBA" id="ARBA00083110"/>
    </source>
</evidence>
<dbReference type="STRING" id="418784.A0A2P7YY19"/>
<dbReference type="PROSITE" id="PS00189">
    <property type="entry name" value="LIPOYL"/>
    <property type="match status" value="1"/>
</dbReference>
<organism evidence="12 13">
    <name type="scientific">Candidozyma pseudohaemuli</name>
    <dbReference type="NCBI Taxonomy" id="418784"/>
    <lineage>
        <taxon>Eukaryota</taxon>
        <taxon>Fungi</taxon>
        <taxon>Dikarya</taxon>
        <taxon>Ascomycota</taxon>
        <taxon>Saccharomycotina</taxon>
        <taxon>Pichiomycetes</taxon>
        <taxon>Metschnikowiaceae</taxon>
        <taxon>Candidozyma</taxon>
    </lineage>
</organism>
<accession>A0A2P7YY19</accession>
<comment type="subcellular location">
    <subcellularLocation>
        <location evidence="1">Mitochondrion matrix</location>
    </subcellularLocation>
</comment>
<dbReference type="OrthoDB" id="202158at2759"/>
<evidence type="ECO:0000256" key="5">
    <source>
        <dbReference type="ARBA" id="ARBA00023128"/>
    </source>
</evidence>
<comment type="subunit">
    <text evidence="7">Eukaryotic pyruvate dehydrogenase (PDH) complexes are organized as a core consisting of the oligomeric dihydrolipoamide acetyl-transferase (E2), around which are arranged multiple copies of pyruvate dehydrogenase (E1), dihydrolipoamide dehydrogenase (E3) and protein X (E3BP) bound by non-covalent bonds.</text>
</comment>
<dbReference type="InterPro" id="IPR045257">
    <property type="entry name" value="E2/Pdx1"/>
</dbReference>
<proteinExistence type="inferred from homology"/>
<dbReference type="CDD" id="cd06849">
    <property type="entry name" value="lipoyl_domain"/>
    <property type="match status" value="1"/>
</dbReference>
<dbReference type="Gene3D" id="2.40.50.100">
    <property type="match status" value="1"/>
</dbReference>
<dbReference type="InterPro" id="IPR000089">
    <property type="entry name" value="Biotin_lipoyl"/>
</dbReference>
<dbReference type="PROSITE" id="PS51826">
    <property type="entry name" value="PSBD"/>
    <property type="match status" value="1"/>
</dbReference>
<dbReference type="EMBL" id="PYFQ01000001">
    <property type="protein sequence ID" value="PSK40863.1"/>
    <property type="molecule type" value="Genomic_DNA"/>
</dbReference>
<evidence type="ECO:0000259" key="11">
    <source>
        <dbReference type="PROSITE" id="PS51826"/>
    </source>
</evidence>
<dbReference type="SUPFAM" id="SSF51230">
    <property type="entry name" value="Single hybrid motif"/>
    <property type="match status" value="1"/>
</dbReference>
<gene>
    <name evidence="12" type="ORF">C7M61_000527</name>
</gene>
<keyword evidence="4" id="KW-0809">Transit peptide</keyword>
<dbReference type="Gene3D" id="4.10.320.10">
    <property type="entry name" value="E3-binding domain"/>
    <property type="match status" value="1"/>
</dbReference>
<dbReference type="PANTHER" id="PTHR23151">
    <property type="entry name" value="DIHYDROLIPOAMIDE ACETYL/SUCCINYL-TRANSFERASE-RELATED"/>
    <property type="match status" value="1"/>
</dbReference>
<evidence type="ECO:0000256" key="1">
    <source>
        <dbReference type="ARBA" id="ARBA00004305"/>
    </source>
</evidence>
<reference evidence="12 13" key="1">
    <citation type="submission" date="2018-03" db="EMBL/GenBank/DDBJ databases">
        <title>Candida pseudohaemulonii genome assembly and annotation.</title>
        <authorList>
            <person name="Munoz J.F."/>
            <person name="Gade L.G."/>
            <person name="Chow N.A."/>
            <person name="Litvintseva A.P."/>
            <person name="Loparev V.N."/>
            <person name="Cuomo C.A."/>
        </authorList>
    </citation>
    <scope>NUCLEOTIDE SEQUENCE [LARGE SCALE GENOMIC DNA]</scope>
    <source>
        <strain evidence="12 13">B12108</strain>
    </source>
</reference>
<dbReference type="Pfam" id="PF02817">
    <property type="entry name" value="E3_binding"/>
    <property type="match status" value="1"/>
</dbReference>
<evidence type="ECO:0000313" key="12">
    <source>
        <dbReference type="EMBL" id="PSK40863.1"/>
    </source>
</evidence>
<dbReference type="FunFam" id="4.10.320.10:FF:000017">
    <property type="entry name" value="Pyruvate dehydrogenase complex protein X component, mitochondrial"/>
    <property type="match status" value="1"/>
</dbReference>
<feature type="domain" description="Peripheral subunit-binding (PSBD)" evidence="11">
    <location>
        <begin position="146"/>
        <end position="187"/>
    </location>
</feature>
<dbReference type="VEuPathDB" id="FungiDB:C7M61_000527"/>
<evidence type="ECO:0000259" key="10">
    <source>
        <dbReference type="PROSITE" id="PS50968"/>
    </source>
</evidence>
<dbReference type="FunFam" id="2.40.50.100:FF:000010">
    <property type="entry name" value="Acetyltransferase component of pyruvate dehydrogenase complex"/>
    <property type="match status" value="1"/>
</dbReference>
<dbReference type="RefSeq" id="XP_024715562.1">
    <property type="nucleotide sequence ID" value="XM_024855963.1"/>
</dbReference>
<evidence type="ECO:0000256" key="7">
    <source>
        <dbReference type="ARBA" id="ARBA00065810"/>
    </source>
</evidence>
<dbReference type="GeneID" id="36563920"/>
<evidence type="ECO:0000256" key="9">
    <source>
        <dbReference type="SAM" id="MobiDB-lite"/>
    </source>
</evidence>
<sequence length="397" mass="42837">MPAMSPTMEEGGIVGWKVKNGQEFAAGDVLLEVETDKATIDVEAQDDGIMWEILENDGSSGIAVGKPIALLAEPGDDLSSLERPDLEAETPAPKKDEPKKEQPEPAAEPPKESKTESVPKAKETQPAAESKQGSSEVFTKANPQQKLTPAVELLLHAKGISAEDAFSKIPASGPKGRLLKGDVLAYLGEINKGAVERVASYIKNKEHLDLSNIKIAPPKEAEKSEAKKPEVVKPSNVLKIEFTSELGEAVSEYKFQYAFEKALHSAITQTYGTRFPEYSRGPSPSALEVDDVFDDLLVAPVSKKRFDVSGIQYKFIKLVPTSSGAFAAAPKDSFDELLGLESAPAPISGDVEGPVSANVTFKVAYDEKLVDSKEFVEEFQESLLSQIPAKQLIITQL</sequence>